<dbReference type="EMBL" id="FLUO01000002">
    <property type="protein sequence ID" value="SBW11797.1"/>
    <property type="molecule type" value="Genomic_DNA"/>
</dbReference>
<dbReference type="AlphaFoldDB" id="A0A212KJG8"/>
<evidence type="ECO:0008006" key="4">
    <source>
        <dbReference type="Google" id="ProtNLM"/>
    </source>
</evidence>
<reference evidence="3" key="1">
    <citation type="submission" date="2016-04" db="EMBL/GenBank/DDBJ databases">
        <authorList>
            <person name="Evans L.H."/>
            <person name="Alamgir A."/>
            <person name="Owens N."/>
            <person name="Weber N.D."/>
            <person name="Virtaneva K."/>
            <person name="Barbian K."/>
            <person name="Babar A."/>
            <person name="Rosenke K."/>
        </authorList>
    </citation>
    <scope>NUCLEOTIDE SEQUENCE</scope>
    <source>
        <strain evidence="3">86</strain>
    </source>
</reference>
<dbReference type="InterPro" id="IPR018389">
    <property type="entry name" value="DctP_fam"/>
</dbReference>
<dbReference type="NCBIfam" id="NF037995">
    <property type="entry name" value="TRAP_S1"/>
    <property type="match status" value="1"/>
</dbReference>
<dbReference type="InterPro" id="IPR038404">
    <property type="entry name" value="TRAP_DctP_sf"/>
</dbReference>
<dbReference type="PANTHER" id="PTHR33376:SF5">
    <property type="entry name" value="EXTRACYTOPLASMIC SOLUTE RECEPTOR PROTEIN"/>
    <property type="match status" value="1"/>
</dbReference>
<dbReference type="Pfam" id="PF03480">
    <property type="entry name" value="DctP"/>
    <property type="match status" value="1"/>
</dbReference>
<evidence type="ECO:0000313" key="3">
    <source>
        <dbReference type="EMBL" id="SBW11797.1"/>
    </source>
</evidence>
<name>A0A212KJG8_9PROT</name>
<organism evidence="3">
    <name type="scientific">uncultured Alphaproteobacteria bacterium</name>
    <dbReference type="NCBI Taxonomy" id="91750"/>
    <lineage>
        <taxon>Bacteria</taxon>
        <taxon>Pseudomonadati</taxon>
        <taxon>Pseudomonadota</taxon>
        <taxon>Alphaproteobacteria</taxon>
        <taxon>environmental samples</taxon>
    </lineage>
</organism>
<protein>
    <recommendedName>
        <fullName evidence="4">TRAP dicarboxylate transporter-DctP subunit</fullName>
    </recommendedName>
</protein>
<sequence length="344" mass="37171">MIRRLPALCILAAACLAAAAADAQTVLRTQMGQNAGDFVFRHITEVWMPKVETMTGGKVRFEPYPANAIVPSAEVLDAVAEGVLQADLVSPIFYSGKDPAYALIGDLTAGYSDPDQMAAWCSIGGGKQLLQKLDDKYAEGRVHVVGCAPYTLESLVAKVPIRGLADLKGVKVRAPAGLASEVFRRAGATPVAVPFSEVYTGLEKGVVDAADAAAYANNASQGFNDIAPYPLYPGFHSTPVFEFAVNKAVWDGLDPATQTALEVWFEAAYNDLRRVAHLEDQKLARRDRQPGSKVTVIDWPQADRAAFRKLAVDAWKSFADKSPLAQEVYRSHMTFLAQLGLIEE</sequence>
<evidence type="ECO:0000256" key="1">
    <source>
        <dbReference type="ARBA" id="ARBA00022729"/>
    </source>
</evidence>
<dbReference type="Gene3D" id="3.40.190.170">
    <property type="entry name" value="Bacterial extracellular solute-binding protein, family 7"/>
    <property type="match status" value="1"/>
</dbReference>
<feature type="signal peptide" evidence="2">
    <location>
        <begin position="1"/>
        <end position="23"/>
    </location>
</feature>
<feature type="chain" id="PRO_5011990351" description="TRAP dicarboxylate transporter-DctP subunit" evidence="2">
    <location>
        <begin position="24"/>
        <end position="344"/>
    </location>
</feature>
<accession>A0A212KJG8</accession>
<evidence type="ECO:0000256" key="2">
    <source>
        <dbReference type="SAM" id="SignalP"/>
    </source>
</evidence>
<dbReference type="GO" id="GO:0055085">
    <property type="term" value="P:transmembrane transport"/>
    <property type="evidence" value="ECO:0007669"/>
    <property type="project" value="InterPro"/>
</dbReference>
<dbReference type="PANTHER" id="PTHR33376">
    <property type="match status" value="1"/>
</dbReference>
<proteinExistence type="predicted"/>
<gene>
    <name evidence="3" type="ORF">KL86APRO_20310</name>
</gene>
<dbReference type="PROSITE" id="PS51257">
    <property type="entry name" value="PROKAR_LIPOPROTEIN"/>
    <property type="match status" value="1"/>
</dbReference>
<keyword evidence="1 2" id="KW-0732">Signal</keyword>